<evidence type="ECO:0000259" key="8">
    <source>
        <dbReference type="PROSITE" id="PS51910"/>
    </source>
</evidence>
<dbReference type="GO" id="GO:0005975">
    <property type="term" value="P:carbohydrate metabolic process"/>
    <property type="evidence" value="ECO:0007669"/>
    <property type="project" value="InterPro"/>
</dbReference>
<dbReference type="AlphaFoldDB" id="A0A6P4INR7"/>
<feature type="domain" description="GH18" evidence="8">
    <location>
        <begin position="66"/>
        <end position="430"/>
    </location>
</feature>
<dbReference type="InterPro" id="IPR011583">
    <property type="entry name" value="Chitinase_II/V-like_cat"/>
</dbReference>
<dbReference type="Proteomes" id="UP001652661">
    <property type="component" value="Chromosome X"/>
</dbReference>
<sequence length="433" mass="49016">MGSYEQLLKEVKVAASQESKAKSRHPLRAALIAWLLFLSLLVAFIMALGYQYLLREVPLATEELEQRLVCYYASDGSHQLSLLDVPGDLCTHINIGPASLDNGTIVLPASLVQVLSNDSRPFRESHPQVHLLLWIGGADSGQQFALMVANHAMRKVFLRSLREILRTYPSLDGIDLDWEFPSAYDEERMHLSQLLYEIRTEWRREKREQDILSLAVAAPEGIAIYAYDMRELNLYADYVNLMAYDFHFYRRDTPFTGLNAPLYAHASDRSLMATFNINYTVQWWLKSGLEPHRLVVGLPTYGHSFTLVNPLNHRIGAPASGFGQCGQLGFTTLSETCECAAKFIRPNYMYDPETCSPYLSALQEWISYENRTSIECKASYVKSLTLGGVMVFSLNTDDLRNSCRDQRVSRNPEKPVFPLTQAVKAIIRGNALI</sequence>
<keyword evidence="3" id="KW-0325">Glycoprotein</keyword>
<evidence type="ECO:0000256" key="7">
    <source>
        <dbReference type="SAM" id="Phobius"/>
    </source>
</evidence>
<evidence type="ECO:0000256" key="4">
    <source>
        <dbReference type="ARBA" id="ARBA00023295"/>
    </source>
</evidence>
<dbReference type="GO" id="GO:0005576">
    <property type="term" value="C:extracellular region"/>
    <property type="evidence" value="ECO:0007669"/>
    <property type="project" value="TreeGrafter"/>
</dbReference>
<keyword evidence="1" id="KW-0732">Signal</keyword>
<dbReference type="OrthoDB" id="76388at2759"/>
<dbReference type="PROSITE" id="PS51910">
    <property type="entry name" value="GH18_2"/>
    <property type="match status" value="1"/>
</dbReference>
<evidence type="ECO:0000313" key="10">
    <source>
        <dbReference type="RefSeq" id="XP_017030622.1"/>
    </source>
</evidence>
<organism evidence="9 10">
    <name type="scientific">Drosophila kikkawai</name>
    <name type="common">Fruit fly</name>
    <dbReference type="NCBI Taxonomy" id="30033"/>
    <lineage>
        <taxon>Eukaryota</taxon>
        <taxon>Metazoa</taxon>
        <taxon>Ecdysozoa</taxon>
        <taxon>Arthropoda</taxon>
        <taxon>Hexapoda</taxon>
        <taxon>Insecta</taxon>
        <taxon>Pterygota</taxon>
        <taxon>Neoptera</taxon>
        <taxon>Endopterygota</taxon>
        <taxon>Diptera</taxon>
        <taxon>Brachycera</taxon>
        <taxon>Muscomorpha</taxon>
        <taxon>Ephydroidea</taxon>
        <taxon>Drosophilidae</taxon>
        <taxon>Drosophila</taxon>
        <taxon>Sophophora</taxon>
    </lineage>
</organism>
<feature type="transmembrane region" description="Helical" evidence="7">
    <location>
        <begin position="29"/>
        <end position="53"/>
    </location>
</feature>
<dbReference type="PANTHER" id="PTHR11177:SF390">
    <property type="entry name" value="CHITINASE 11"/>
    <property type="match status" value="1"/>
</dbReference>
<dbReference type="GO" id="GO:0006032">
    <property type="term" value="P:chitin catabolic process"/>
    <property type="evidence" value="ECO:0007669"/>
    <property type="project" value="TreeGrafter"/>
</dbReference>
<dbReference type="InterPro" id="IPR029070">
    <property type="entry name" value="Chitinase_insertion_sf"/>
</dbReference>
<dbReference type="FunFam" id="3.10.50.10:FF:000003">
    <property type="entry name" value="Class V chitinase CHIT5b"/>
    <property type="match status" value="1"/>
</dbReference>
<dbReference type="InterPro" id="IPR001579">
    <property type="entry name" value="Glyco_hydro_18_chit_AS"/>
</dbReference>
<evidence type="ECO:0000256" key="5">
    <source>
        <dbReference type="RuleBase" id="RU000489"/>
    </source>
</evidence>
<evidence type="ECO:0000313" key="9">
    <source>
        <dbReference type="Proteomes" id="UP001652661"/>
    </source>
</evidence>
<evidence type="ECO:0000256" key="2">
    <source>
        <dbReference type="ARBA" id="ARBA00022801"/>
    </source>
</evidence>
<accession>A0A6P4INR7</accession>
<keyword evidence="4 5" id="KW-0326">Glycosidase</keyword>
<keyword evidence="7" id="KW-0812">Transmembrane</keyword>
<dbReference type="InterPro" id="IPR017853">
    <property type="entry name" value="GH"/>
</dbReference>
<dbReference type="GO" id="GO:0004568">
    <property type="term" value="F:chitinase activity"/>
    <property type="evidence" value="ECO:0007669"/>
    <property type="project" value="TreeGrafter"/>
</dbReference>
<dbReference type="Pfam" id="PF00704">
    <property type="entry name" value="Glyco_hydro_18"/>
    <property type="match status" value="1"/>
</dbReference>
<dbReference type="PROSITE" id="PS01095">
    <property type="entry name" value="GH18_1"/>
    <property type="match status" value="1"/>
</dbReference>
<keyword evidence="2 5" id="KW-0378">Hydrolase</keyword>
<keyword evidence="7" id="KW-1133">Transmembrane helix</keyword>
<evidence type="ECO:0000256" key="6">
    <source>
        <dbReference type="RuleBase" id="RU004453"/>
    </source>
</evidence>
<dbReference type="SUPFAM" id="SSF54556">
    <property type="entry name" value="Chitinase insertion domain"/>
    <property type="match status" value="1"/>
</dbReference>
<keyword evidence="7" id="KW-0472">Membrane</keyword>
<evidence type="ECO:0000256" key="1">
    <source>
        <dbReference type="ARBA" id="ARBA00022729"/>
    </source>
</evidence>
<evidence type="ECO:0000256" key="3">
    <source>
        <dbReference type="ARBA" id="ARBA00023180"/>
    </source>
</evidence>
<dbReference type="GO" id="GO:0008061">
    <property type="term" value="F:chitin binding"/>
    <property type="evidence" value="ECO:0007669"/>
    <property type="project" value="InterPro"/>
</dbReference>
<dbReference type="RefSeq" id="XP_017030622.1">
    <property type="nucleotide sequence ID" value="XM_017175133.3"/>
</dbReference>
<dbReference type="PANTHER" id="PTHR11177">
    <property type="entry name" value="CHITINASE"/>
    <property type="match status" value="1"/>
</dbReference>
<reference evidence="10" key="1">
    <citation type="submission" date="2025-08" db="UniProtKB">
        <authorList>
            <consortium name="RefSeq"/>
        </authorList>
    </citation>
    <scope>IDENTIFICATION</scope>
    <source>
        <strain evidence="10">14028-0561.14</strain>
        <tissue evidence="10">Whole fly</tissue>
    </source>
</reference>
<comment type="similarity">
    <text evidence="6">Belongs to the glycosyl hydrolase 18 family.</text>
</comment>
<proteinExistence type="inferred from homology"/>
<dbReference type="Gene3D" id="3.10.50.10">
    <property type="match status" value="1"/>
</dbReference>
<gene>
    <name evidence="10" type="primary">Cht11</name>
</gene>
<dbReference type="InterPro" id="IPR050314">
    <property type="entry name" value="Glycosyl_Hydrlase_18"/>
</dbReference>
<name>A0A6P4INR7_DROKI</name>
<dbReference type="OMA" id="QRLVCYY"/>
<dbReference type="SMART" id="SM00636">
    <property type="entry name" value="Glyco_18"/>
    <property type="match status" value="1"/>
</dbReference>
<dbReference type="Gene3D" id="3.20.20.80">
    <property type="entry name" value="Glycosidases"/>
    <property type="match status" value="1"/>
</dbReference>
<protein>
    <submittedName>
        <fullName evidence="10">Chitinase-3-like protein 1</fullName>
    </submittedName>
</protein>
<dbReference type="InterPro" id="IPR001223">
    <property type="entry name" value="Glyco_hydro18_cat"/>
</dbReference>
<keyword evidence="9" id="KW-1185">Reference proteome</keyword>
<dbReference type="SUPFAM" id="SSF51445">
    <property type="entry name" value="(Trans)glycosidases"/>
    <property type="match status" value="1"/>
</dbReference>